<organism evidence="2 3">
    <name type="scientific">Ectopseudomonas oleovorans</name>
    <name type="common">Pseudomonas oleovorans</name>
    <dbReference type="NCBI Taxonomy" id="301"/>
    <lineage>
        <taxon>Bacteria</taxon>
        <taxon>Pseudomonadati</taxon>
        <taxon>Pseudomonadota</taxon>
        <taxon>Gammaproteobacteria</taxon>
        <taxon>Pseudomonadales</taxon>
        <taxon>Pseudomonadaceae</taxon>
        <taxon>Ectopseudomonas</taxon>
    </lineage>
</organism>
<reference evidence="2 3" key="1">
    <citation type="submission" date="2018-06" db="EMBL/GenBank/DDBJ databases">
        <authorList>
            <consortium name="Pathogen Informatics"/>
            <person name="Doyle S."/>
        </authorList>
    </citation>
    <scope>NUCLEOTIDE SEQUENCE [LARGE SCALE GENOMIC DNA]</scope>
    <source>
        <strain evidence="2 3">NCTC10692</strain>
    </source>
</reference>
<feature type="compositionally biased region" description="Basic and acidic residues" evidence="1">
    <location>
        <begin position="92"/>
        <end position="106"/>
    </location>
</feature>
<proteinExistence type="predicted"/>
<gene>
    <name evidence="2" type="ORF">NCTC10692_00847</name>
</gene>
<dbReference type="AntiFam" id="ANF00006">
    <property type="entry name" value="Translation of CRISPR region"/>
</dbReference>
<feature type="region of interest" description="Disordered" evidence="1">
    <location>
        <begin position="193"/>
        <end position="241"/>
    </location>
</feature>
<accession>A0A379JQE2</accession>
<protein>
    <submittedName>
        <fullName evidence="2">Domain of uncharacterized function (DUF2825)</fullName>
    </submittedName>
</protein>
<evidence type="ECO:0000313" key="3">
    <source>
        <dbReference type="Proteomes" id="UP000255303"/>
    </source>
</evidence>
<dbReference type="AlphaFoldDB" id="A0A379JQE2"/>
<sequence length="241" mass="26202">MLTASGSSPLARGTLCSRQVLSCCGRFIPAGAGNTFHTHAQANAHSVHPRWRGEHGFVRMQIFSMRGSSPLARGTRPVLMPAWSSSPVHPRWRGEHGKRALNKAEPDGSSPLARGTRKFECAASYSGRFIPAGAGNTPRRPGSATARPVHPRWRGEHGDIKMTMRYSHGSSPLARGTLRHRLLRRLHERFIPAGAGNTSAQSSRGVPAAVHPRWRGEHNSQSMVPLNRYGSSPLARGTHLA</sequence>
<feature type="region of interest" description="Disordered" evidence="1">
    <location>
        <begin position="82"/>
        <end position="114"/>
    </location>
</feature>
<dbReference type="Proteomes" id="UP000255303">
    <property type="component" value="Unassembled WGS sequence"/>
</dbReference>
<evidence type="ECO:0000256" key="1">
    <source>
        <dbReference type="SAM" id="MobiDB-lite"/>
    </source>
</evidence>
<evidence type="ECO:0000313" key="2">
    <source>
        <dbReference type="EMBL" id="SUD50441.1"/>
    </source>
</evidence>
<dbReference type="EMBL" id="UGUV01000002">
    <property type="protein sequence ID" value="SUD50441.1"/>
    <property type="molecule type" value="Genomic_DNA"/>
</dbReference>
<dbReference type="AntiFam" id="ANF00057">
    <property type="entry name" value="Translation of E. coli type CRISPR repeat"/>
</dbReference>
<name>A0A379JQE2_ECTOL</name>
<feature type="region of interest" description="Disordered" evidence="1">
    <location>
        <begin position="130"/>
        <end position="154"/>
    </location>
</feature>